<reference evidence="2" key="2">
    <citation type="journal article" date="2015" name="Data Brief">
        <title>Shoot transcriptome of the giant reed, Arundo donax.</title>
        <authorList>
            <person name="Barrero R.A."/>
            <person name="Guerrero F.D."/>
            <person name="Moolhuijzen P."/>
            <person name="Goolsby J.A."/>
            <person name="Tidwell J."/>
            <person name="Bellgard S.E."/>
            <person name="Bellgard M.I."/>
        </authorList>
    </citation>
    <scope>NUCLEOTIDE SEQUENCE</scope>
    <source>
        <tissue evidence="2">Shoot tissue taken approximately 20 cm above the soil surface</tissue>
    </source>
</reference>
<name>A0A0A9AE45_ARUDO</name>
<accession>A0A0A9AE45</accession>
<feature type="region of interest" description="Disordered" evidence="1">
    <location>
        <begin position="1"/>
        <end position="35"/>
    </location>
</feature>
<proteinExistence type="predicted"/>
<reference evidence="2" key="1">
    <citation type="submission" date="2014-09" db="EMBL/GenBank/DDBJ databases">
        <authorList>
            <person name="Magalhaes I.L.F."/>
            <person name="Oliveira U."/>
            <person name="Santos F.R."/>
            <person name="Vidigal T.H.D.A."/>
            <person name="Brescovit A.D."/>
            <person name="Santos A.J."/>
        </authorList>
    </citation>
    <scope>NUCLEOTIDE SEQUENCE</scope>
    <source>
        <tissue evidence="2">Shoot tissue taken approximately 20 cm above the soil surface</tissue>
    </source>
</reference>
<dbReference type="EMBL" id="GBRH01247976">
    <property type="protein sequence ID" value="JAD49919.1"/>
    <property type="molecule type" value="Transcribed_RNA"/>
</dbReference>
<organism evidence="2">
    <name type="scientific">Arundo donax</name>
    <name type="common">Giant reed</name>
    <name type="synonym">Donax arundinaceus</name>
    <dbReference type="NCBI Taxonomy" id="35708"/>
    <lineage>
        <taxon>Eukaryota</taxon>
        <taxon>Viridiplantae</taxon>
        <taxon>Streptophyta</taxon>
        <taxon>Embryophyta</taxon>
        <taxon>Tracheophyta</taxon>
        <taxon>Spermatophyta</taxon>
        <taxon>Magnoliopsida</taxon>
        <taxon>Liliopsida</taxon>
        <taxon>Poales</taxon>
        <taxon>Poaceae</taxon>
        <taxon>PACMAD clade</taxon>
        <taxon>Arundinoideae</taxon>
        <taxon>Arundineae</taxon>
        <taxon>Arundo</taxon>
    </lineage>
</organism>
<sequence length="94" mass="10410">MGQSTVGGARPMGWRRKKVRRRARTCRRGPHATGKLYVGSVRPEKHQRGGSTVRWLRAAAETSNAEDLKSSKLGCGFTTMRGRRRICGGWVGRG</sequence>
<feature type="compositionally biased region" description="Basic residues" evidence="1">
    <location>
        <begin position="13"/>
        <end position="30"/>
    </location>
</feature>
<dbReference type="AlphaFoldDB" id="A0A0A9AE45"/>
<evidence type="ECO:0000313" key="2">
    <source>
        <dbReference type="EMBL" id="JAD49919.1"/>
    </source>
</evidence>
<evidence type="ECO:0000256" key="1">
    <source>
        <dbReference type="SAM" id="MobiDB-lite"/>
    </source>
</evidence>
<protein>
    <submittedName>
        <fullName evidence="2">Uncharacterized protein</fullName>
    </submittedName>
</protein>